<dbReference type="SMART" id="SM00768">
    <property type="entry name" value="X8"/>
    <property type="match status" value="1"/>
</dbReference>
<dbReference type="GO" id="GO:0005886">
    <property type="term" value="C:plasma membrane"/>
    <property type="evidence" value="ECO:0007669"/>
    <property type="project" value="UniProtKB-SubCell"/>
</dbReference>
<proteinExistence type="inferred from homology"/>
<keyword evidence="6" id="KW-0732">Signal</keyword>
<dbReference type="AlphaFoldDB" id="A0A6A6MYA4"/>
<keyword evidence="5" id="KW-0325">Glycoprotein</keyword>
<dbReference type="Gene3D" id="1.20.58.1040">
    <property type="match status" value="1"/>
</dbReference>
<dbReference type="GO" id="GO:0098552">
    <property type="term" value="C:side of membrane"/>
    <property type="evidence" value="ECO:0007669"/>
    <property type="project" value="UniProtKB-KW"/>
</dbReference>
<dbReference type="Pfam" id="PF07983">
    <property type="entry name" value="X8"/>
    <property type="match status" value="1"/>
</dbReference>
<keyword evidence="5" id="KW-0472">Membrane</keyword>
<keyword evidence="5" id="KW-0336">GPI-anchor</keyword>
<evidence type="ECO:0000256" key="2">
    <source>
        <dbReference type="ARBA" id="ARBA00004609"/>
    </source>
</evidence>
<dbReference type="EC" id="3.2.1.39" evidence="4"/>
<organism evidence="13 14">
    <name type="scientific">Hevea brasiliensis</name>
    <name type="common">Para rubber tree</name>
    <name type="synonym">Siphonia brasiliensis</name>
    <dbReference type="NCBI Taxonomy" id="3981"/>
    <lineage>
        <taxon>Eukaryota</taxon>
        <taxon>Viridiplantae</taxon>
        <taxon>Streptophyta</taxon>
        <taxon>Embryophyta</taxon>
        <taxon>Tracheophyta</taxon>
        <taxon>Spermatophyta</taxon>
        <taxon>Magnoliopsida</taxon>
        <taxon>eudicotyledons</taxon>
        <taxon>Gunneridae</taxon>
        <taxon>Pentapetalae</taxon>
        <taxon>rosids</taxon>
        <taxon>fabids</taxon>
        <taxon>Malpighiales</taxon>
        <taxon>Euphorbiaceae</taxon>
        <taxon>Crotonoideae</taxon>
        <taxon>Micrandreae</taxon>
        <taxon>Hevea</taxon>
    </lineage>
</organism>
<evidence type="ECO:0000259" key="12">
    <source>
        <dbReference type="SMART" id="SM00768"/>
    </source>
</evidence>
<dbReference type="InterPro" id="IPR000490">
    <property type="entry name" value="Glyco_hydro_17"/>
</dbReference>
<dbReference type="GO" id="GO:0042973">
    <property type="term" value="F:glucan endo-1,3-beta-D-glucosidase activity"/>
    <property type="evidence" value="ECO:0007669"/>
    <property type="project" value="UniProtKB-EC"/>
</dbReference>
<dbReference type="InterPro" id="IPR012946">
    <property type="entry name" value="X8"/>
</dbReference>
<gene>
    <name evidence="13" type="ORF">GH714_010650</name>
</gene>
<evidence type="ECO:0000256" key="1">
    <source>
        <dbReference type="ARBA" id="ARBA00000382"/>
    </source>
</evidence>
<evidence type="ECO:0000256" key="7">
    <source>
        <dbReference type="ARBA" id="ARBA00022801"/>
    </source>
</evidence>
<evidence type="ECO:0000256" key="8">
    <source>
        <dbReference type="ARBA" id="ARBA00023295"/>
    </source>
</evidence>
<comment type="similarity">
    <text evidence="3 11">Belongs to the glycosyl hydrolase 17 family.</text>
</comment>
<dbReference type="InterPro" id="IPR044788">
    <property type="entry name" value="X8_dom_prot"/>
</dbReference>
<keyword evidence="5" id="KW-0449">Lipoprotein</keyword>
<evidence type="ECO:0000256" key="5">
    <source>
        <dbReference type="ARBA" id="ARBA00022622"/>
    </source>
</evidence>
<evidence type="ECO:0000256" key="3">
    <source>
        <dbReference type="ARBA" id="ARBA00008773"/>
    </source>
</evidence>
<protein>
    <recommendedName>
        <fullName evidence="4">glucan endo-1,3-beta-D-glucosidase</fullName>
        <ecNumber evidence="4">3.2.1.39</ecNumber>
    </recommendedName>
    <alternativeName>
        <fullName evidence="9">(1-&gt;3)-beta-glucan endohydrolase</fullName>
    </alternativeName>
    <alternativeName>
        <fullName evidence="10">Beta-1,3-endoglucanase</fullName>
    </alternativeName>
</protein>
<comment type="catalytic activity">
    <reaction evidence="1">
        <text>Hydrolysis of (1-&gt;3)-beta-D-glucosidic linkages in (1-&gt;3)-beta-D-glucans.</text>
        <dbReference type="EC" id="3.2.1.39"/>
    </reaction>
</comment>
<evidence type="ECO:0000256" key="11">
    <source>
        <dbReference type="RuleBase" id="RU004335"/>
    </source>
</evidence>
<dbReference type="Pfam" id="PF00332">
    <property type="entry name" value="Glyco_hydro_17"/>
    <property type="match status" value="1"/>
</dbReference>
<evidence type="ECO:0000313" key="14">
    <source>
        <dbReference type="Proteomes" id="UP000467840"/>
    </source>
</evidence>
<accession>A0A6A6MYA4</accession>
<sequence length="156" mass="16822">MYDAMLDAVHSAMKKLGYGDVDIVVGETGWPSLCDPGQPACSAQNAVGSMEFAAAGGRRRGGELEVEYTKTNREEVVRAKASASVEALQANIDYVCSQGVDCRPIQAAGVCFDPNSVWSHASFVMNSFYQTHGARDFACDFSQLASSLMLTQVRHM</sequence>
<evidence type="ECO:0000256" key="6">
    <source>
        <dbReference type="ARBA" id="ARBA00022729"/>
    </source>
</evidence>
<comment type="caution">
    <text evidence="13">The sequence shown here is derived from an EMBL/GenBank/DDBJ whole genome shotgun (WGS) entry which is preliminary data.</text>
</comment>
<evidence type="ECO:0000256" key="10">
    <source>
        <dbReference type="ARBA" id="ARBA00033417"/>
    </source>
</evidence>
<dbReference type="GO" id="GO:0005975">
    <property type="term" value="P:carbohydrate metabolic process"/>
    <property type="evidence" value="ECO:0007669"/>
    <property type="project" value="InterPro"/>
</dbReference>
<keyword evidence="7" id="KW-0378">Hydrolase</keyword>
<dbReference type="Proteomes" id="UP000467840">
    <property type="component" value="Chromosome 10"/>
</dbReference>
<name>A0A6A6MYA4_HEVBR</name>
<reference evidence="13 14" key="1">
    <citation type="journal article" date="2020" name="Mol. Plant">
        <title>The Chromosome-Based Rubber Tree Genome Provides New Insights into Spurge Genome Evolution and Rubber Biosynthesis.</title>
        <authorList>
            <person name="Liu J."/>
            <person name="Shi C."/>
            <person name="Shi C.C."/>
            <person name="Li W."/>
            <person name="Zhang Q.J."/>
            <person name="Zhang Y."/>
            <person name="Li K."/>
            <person name="Lu H.F."/>
            <person name="Shi C."/>
            <person name="Zhu S.T."/>
            <person name="Xiao Z.Y."/>
            <person name="Nan H."/>
            <person name="Yue Y."/>
            <person name="Zhu X.G."/>
            <person name="Wu Y."/>
            <person name="Hong X.N."/>
            <person name="Fan G.Y."/>
            <person name="Tong Y."/>
            <person name="Zhang D."/>
            <person name="Mao C.L."/>
            <person name="Liu Y.L."/>
            <person name="Hao S.J."/>
            <person name="Liu W.Q."/>
            <person name="Lv M.Q."/>
            <person name="Zhang H.B."/>
            <person name="Liu Y."/>
            <person name="Hu-Tang G.R."/>
            <person name="Wang J.P."/>
            <person name="Wang J.H."/>
            <person name="Sun Y.H."/>
            <person name="Ni S.B."/>
            <person name="Chen W.B."/>
            <person name="Zhang X.C."/>
            <person name="Jiao Y.N."/>
            <person name="Eichler E.E."/>
            <person name="Li G.H."/>
            <person name="Liu X."/>
            <person name="Gao L.Z."/>
        </authorList>
    </citation>
    <scope>NUCLEOTIDE SEQUENCE [LARGE SCALE GENOMIC DNA]</scope>
    <source>
        <strain evidence="14">cv. GT1</strain>
        <tissue evidence="13">Leaf</tissue>
    </source>
</reference>
<keyword evidence="8" id="KW-0326">Glycosidase</keyword>
<evidence type="ECO:0000256" key="9">
    <source>
        <dbReference type="ARBA" id="ARBA00033335"/>
    </source>
</evidence>
<evidence type="ECO:0000256" key="4">
    <source>
        <dbReference type="ARBA" id="ARBA00012780"/>
    </source>
</evidence>
<dbReference type="SUPFAM" id="SSF51445">
    <property type="entry name" value="(Trans)glycosidases"/>
    <property type="match status" value="1"/>
</dbReference>
<dbReference type="PANTHER" id="PTHR31044">
    <property type="entry name" value="BETA-1,3 GLUCANASE"/>
    <property type="match status" value="1"/>
</dbReference>
<dbReference type="PANTHER" id="PTHR31044:SF130">
    <property type="entry name" value="CARBOHYDRATE-BINDING X8 DOMAIN SUPERFAMILY PROTEIN"/>
    <property type="match status" value="1"/>
</dbReference>
<dbReference type="EMBL" id="JAAGAX010000003">
    <property type="protein sequence ID" value="KAF2318781.1"/>
    <property type="molecule type" value="Genomic_DNA"/>
</dbReference>
<dbReference type="InterPro" id="IPR017853">
    <property type="entry name" value="GH"/>
</dbReference>
<dbReference type="GO" id="GO:0009506">
    <property type="term" value="C:plasmodesma"/>
    <property type="evidence" value="ECO:0007669"/>
    <property type="project" value="UniProtKB-ARBA"/>
</dbReference>
<feature type="domain" description="X8" evidence="12">
    <location>
        <begin position="79"/>
        <end position="153"/>
    </location>
</feature>
<comment type="subcellular location">
    <subcellularLocation>
        <location evidence="2">Cell membrane</location>
        <topology evidence="2">Lipid-anchor</topology>
        <topology evidence="2">GPI-anchor</topology>
    </subcellularLocation>
</comment>
<keyword evidence="14" id="KW-1185">Reference proteome</keyword>
<evidence type="ECO:0000313" key="13">
    <source>
        <dbReference type="EMBL" id="KAF2318781.1"/>
    </source>
</evidence>
<dbReference type="Gene3D" id="3.20.20.80">
    <property type="entry name" value="Glycosidases"/>
    <property type="match status" value="1"/>
</dbReference>